<accession>A0A9X4ESW6</accession>
<dbReference type="AlphaFoldDB" id="A0A9X4ESW6"/>
<comment type="caution">
    <text evidence="1">The sequence shown here is derived from an EMBL/GenBank/DDBJ whole genome shotgun (WGS) entry which is preliminary data.</text>
</comment>
<reference evidence="1" key="1">
    <citation type="submission" date="2022-02" db="EMBL/GenBank/DDBJ databases">
        <title>Emergence and expansion in Europe of a Vibrio aestuarianus clonal complex pathogenic for oysters.</title>
        <authorList>
            <person name="Mesnil A."/>
            <person name="Travers M.-A."/>
        </authorList>
    </citation>
    <scope>NUCLEOTIDE SEQUENCE</scope>
    <source>
        <strain evidence="1">19_064_11T1</strain>
    </source>
</reference>
<proteinExistence type="predicted"/>
<sequence>MYTASSIQQLINELAQDSRTNNKVHMGKLDKTIKKLKNAPRNQNAEKIGNCIRDIKEILSKQNSRKFDKKNKKINCIEKIARRLNNPNPVSTNPKLCIIQKEEGSVVIIAGQEFKEDMFTGEMGLGRYAHRFPGSPLAADFGRAYRHFNNPTRRGN</sequence>
<organism evidence="1 2">
    <name type="scientific">Vibrio aestuarianus</name>
    <dbReference type="NCBI Taxonomy" id="28171"/>
    <lineage>
        <taxon>Bacteria</taxon>
        <taxon>Pseudomonadati</taxon>
        <taxon>Pseudomonadota</taxon>
        <taxon>Gammaproteobacteria</taxon>
        <taxon>Vibrionales</taxon>
        <taxon>Vibrionaceae</taxon>
        <taxon>Vibrio</taxon>
    </lineage>
</organism>
<name>A0A9X4ESW6_9VIBR</name>
<dbReference type="Proteomes" id="UP001140979">
    <property type="component" value="Unassembled WGS sequence"/>
</dbReference>
<dbReference type="RefSeq" id="WP_053311778.1">
    <property type="nucleotide sequence ID" value="NZ_JAKNAW010000001.1"/>
</dbReference>
<evidence type="ECO:0000313" key="1">
    <source>
        <dbReference type="EMBL" id="MDE1240936.1"/>
    </source>
</evidence>
<protein>
    <submittedName>
        <fullName evidence="1">Uncharacterized protein</fullName>
    </submittedName>
</protein>
<evidence type="ECO:0000313" key="2">
    <source>
        <dbReference type="Proteomes" id="UP001140979"/>
    </source>
</evidence>
<dbReference type="EMBL" id="JAKNBA010000002">
    <property type="protein sequence ID" value="MDE1240936.1"/>
    <property type="molecule type" value="Genomic_DNA"/>
</dbReference>
<gene>
    <name evidence="1" type="ORF">L9W94_02035</name>
</gene>